<evidence type="ECO:0000256" key="1">
    <source>
        <dbReference type="SAM" id="SignalP"/>
    </source>
</evidence>
<evidence type="ECO:0000313" key="3">
    <source>
        <dbReference type="Proteomes" id="UP001053296"/>
    </source>
</evidence>
<feature type="chain" id="PRO_5045946707" description="DUF3450 domain-containing protein" evidence="1">
    <location>
        <begin position="25"/>
        <end position="272"/>
    </location>
</feature>
<protein>
    <recommendedName>
        <fullName evidence="4">DUF3450 domain-containing protein</fullName>
    </recommendedName>
</protein>
<gene>
    <name evidence="2" type="ORF">PSDVSF_13190</name>
</gene>
<evidence type="ECO:0008006" key="4">
    <source>
        <dbReference type="Google" id="ProtNLM"/>
    </source>
</evidence>
<accession>A0ABM7P335</accession>
<keyword evidence="3" id="KW-1185">Reference proteome</keyword>
<dbReference type="Pfam" id="PF11932">
    <property type="entry name" value="DUF3450"/>
    <property type="match status" value="1"/>
</dbReference>
<dbReference type="RefSeq" id="WP_229596928.1">
    <property type="nucleotide sequence ID" value="NZ_AP024485.1"/>
</dbReference>
<dbReference type="Proteomes" id="UP001053296">
    <property type="component" value="Chromosome"/>
</dbReference>
<organism evidence="2 3">
    <name type="scientific">Pseudodesulfovibrio sediminis</name>
    <dbReference type="NCBI Taxonomy" id="2810563"/>
    <lineage>
        <taxon>Bacteria</taxon>
        <taxon>Pseudomonadati</taxon>
        <taxon>Thermodesulfobacteriota</taxon>
        <taxon>Desulfovibrionia</taxon>
        <taxon>Desulfovibrionales</taxon>
        <taxon>Desulfovibrionaceae</taxon>
    </lineage>
</organism>
<name>A0ABM7P335_9BACT</name>
<dbReference type="InterPro" id="IPR016866">
    <property type="entry name" value="UCP028069"/>
</dbReference>
<dbReference type="EMBL" id="AP024485">
    <property type="protein sequence ID" value="BCS88077.1"/>
    <property type="molecule type" value="Genomic_DNA"/>
</dbReference>
<sequence length="272" mass="29502">MLPLRTATVLLCLILTCAGTTVTAAESPEDSGVQAGFSKVEAAARKAGAAGTRAEKWAREREALLNEARQLLFDTEATHFAATRQEAYIAREEADIRELSDRLTEALATRSGLESVMEALYADLARAVETGLPFAMDERQTRLALVRRTLDDPDIAPGDKLGSLLEALRIEAGYGLSIEAEDAIMSVNDTPTALTLLRVGGLALLRLPASGVWVERYNPATHHWDRLDDPGSRELIKTVQITRKRRIAELVTLPVGSLKQLKSATPASSEAQ</sequence>
<proteinExistence type="predicted"/>
<keyword evidence="1" id="KW-0732">Signal</keyword>
<reference evidence="2" key="1">
    <citation type="journal article" date="2022" name="Arch. Microbiol.">
        <title>Pseudodesulfovibrio sediminis sp. nov., a mesophilic and neutrophilic sulfate-reducing bacterium isolated from sediment of a brackish lake.</title>
        <authorList>
            <person name="Takahashi A."/>
            <person name="Kojima H."/>
            <person name="Watanabe M."/>
            <person name="Fukui M."/>
        </authorList>
    </citation>
    <scope>NUCLEOTIDE SEQUENCE</scope>
    <source>
        <strain evidence="2">SF6</strain>
    </source>
</reference>
<evidence type="ECO:0000313" key="2">
    <source>
        <dbReference type="EMBL" id="BCS88077.1"/>
    </source>
</evidence>
<feature type="signal peptide" evidence="1">
    <location>
        <begin position="1"/>
        <end position="24"/>
    </location>
</feature>